<protein>
    <submittedName>
        <fullName evidence="2 3">Imidazoleglycerol-phosphate dehydratase</fullName>
    </submittedName>
</protein>
<feature type="region of interest" description="Disordered" evidence="1">
    <location>
        <begin position="61"/>
        <end position="81"/>
    </location>
</feature>
<name>A0A084WD19_ANOSI</name>
<evidence type="ECO:0000313" key="3">
    <source>
        <dbReference type="EnsemblMetazoa" id="ASIC016089-PA"/>
    </source>
</evidence>
<accession>A0A084WD19</accession>
<dbReference type="EnsemblMetazoa" id="ASIC016089-RA">
    <property type="protein sequence ID" value="ASIC016089-PA"/>
    <property type="gene ID" value="ASIC016089"/>
</dbReference>
<reference evidence="2 4" key="1">
    <citation type="journal article" date="2014" name="BMC Genomics">
        <title>Genome sequence of Anopheles sinensis provides insight into genetics basis of mosquito competence for malaria parasites.</title>
        <authorList>
            <person name="Zhou D."/>
            <person name="Zhang D."/>
            <person name="Ding G."/>
            <person name="Shi L."/>
            <person name="Hou Q."/>
            <person name="Ye Y."/>
            <person name="Xu Y."/>
            <person name="Zhou H."/>
            <person name="Xiong C."/>
            <person name="Li S."/>
            <person name="Yu J."/>
            <person name="Hong S."/>
            <person name="Yu X."/>
            <person name="Zou P."/>
            <person name="Chen C."/>
            <person name="Chang X."/>
            <person name="Wang W."/>
            <person name="Lv Y."/>
            <person name="Sun Y."/>
            <person name="Ma L."/>
            <person name="Shen B."/>
            <person name="Zhu C."/>
        </authorList>
    </citation>
    <scope>NUCLEOTIDE SEQUENCE [LARGE SCALE GENOMIC DNA]</scope>
</reference>
<feature type="region of interest" description="Disordered" evidence="1">
    <location>
        <begin position="1"/>
        <end position="45"/>
    </location>
</feature>
<dbReference type="AlphaFoldDB" id="A0A084WD19"/>
<dbReference type="VEuPathDB" id="VectorBase:ASIC016089"/>
<evidence type="ECO:0000313" key="4">
    <source>
        <dbReference type="Proteomes" id="UP000030765"/>
    </source>
</evidence>
<keyword evidence="4" id="KW-1185">Reference proteome</keyword>
<evidence type="ECO:0000313" key="2">
    <source>
        <dbReference type="EMBL" id="KFB48113.1"/>
    </source>
</evidence>
<organism evidence="2">
    <name type="scientific">Anopheles sinensis</name>
    <name type="common">Mosquito</name>
    <dbReference type="NCBI Taxonomy" id="74873"/>
    <lineage>
        <taxon>Eukaryota</taxon>
        <taxon>Metazoa</taxon>
        <taxon>Ecdysozoa</taxon>
        <taxon>Arthropoda</taxon>
        <taxon>Hexapoda</taxon>
        <taxon>Insecta</taxon>
        <taxon>Pterygota</taxon>
        <taxon>Neoptera</taxon>
        <taxon>Endopterygota</taxon>
        <taxon>Diptera</taxon>
        <taxon>Nematocera</taxon>
        <taxon>Culicoidea</taxon>
        <taxon>Culicidae</taxon>
        <taxon>Anophelinae</taxon>
        <taxon>Anopheles</taxon>
    </lineage>
</organism>
<proteinExistence type="predicted"/>
<gene>
    <name evidence="2" type="ORF">ZHAS_00016089</name>
</gene>
<dbReference type="EMBL" id="ATLV01022912">
    <property type="status" value="NOT_ANNOTATED_CDS"/>
    <property type="molecule type" value="Genomic_DNA"/>
</dbReference>
<sequence length="81" mass="8972">MTPDPARDDTHTHTHAIHASHIRSEGCAAPIGDKTQKPSDHRTRCNRTGAIETPVKRVPPSIMSMLGRPQKRSKLGWKQLA</sequence>
<dbReference type="Proteomes" id="UP000030765">
    <property type="component" value="Unassembled WGS sequence"/>
</dbReference>
<reference evidence="3" key="2">
    <citation type="submission" date="2020-05" db="UniProtKB">
        <authorList>
            <consortium name="EnsemblMetazoa"/>
        </authorList>
    </citation>
    <scope>IDENTIFICATION</scope>
</reference>
<evidence type="ECO:0000256" key="1">
    <source>
        <dbReference type="SAM" id="MobiDB-lite"/>
    </source>
</evidence>
<dbReference type="EMBL" id="KE525337">
    <property type="protein sequence ID" value="KFB48113.1"/>
    <property type="molecule type" value="Genomic_DNA"/>
</dbReference>
<feature type="compositionally biased region" description="Basic and acidic residues" evidence="1">
    <location>
        <begin position="1"/>
        <end position="12"/>
    </location>
</feature>
<feature type="compositionally biased region" description="Basic and acidic residues" evidence="1">
    <location>
        <begin position="34"/>
        <end position="43"/>
    </location>
</feature>